<dbReference type="CDD" id="cd20228">
    <property type="entry name" value="PFM_TDP-like"/>
    <property type="match status" value="1"/>
</dbReference>
<proteinExistence type="predicted"/>
<dbReference type="Proteomes" id="UP000054144">
    <property type="component" value="Unassembled WGS sequence"/>
</dbReference>
<dbReference type="AlphaFoldDB" id="A0A0D7A5Y0"/>
<reference evidence="1 2" key="1">
    <citation type="journal article" date="2015" name="Fungal Genet. Biol.">
        <title>Evolution of novel wood decay mechanisms in Agaricales revealed by the genome sequences of Fistulina hepatica and Cylindrobasidium torrendii.</title>
        <authorList>
            <person name="Floudas D."/>
            <person name="Held B.W."/>
            <person name="Riley R."/>
            <person name="Nagy L.G."/>
            <person name="Koehler G."/>
            <person name="Ransdell A.S."/>
            <person name="Younus H."/>
            <person name="Chow J."/>
            <person name="Chiniquy J."/>
            <person name="Lipzen A."/>
            <person name="Tritt A."/>
            <person name="Sun H."/>
            <person name="Haridas S."/>
            <person name="LaButti K."/>
            <person name="Ohm R.A."/>
            <person name="Kues U."/>
            <person name="Blanchette R.A."/>
            <person name="Grigoriev I.V."/>
            <person name="Minto R.E."/>
            <person name="Hibbett D.S."/>
        </authorList>
    </citation>
    <scope>NUCLEOTIDE SEQUENCE [LARGE SCALE GENOMIC DNA]</scope>
    <source>
        <strain evidence="1 2">ATCC 64428</strain>
    </source>
</reference>
<evidence type="ECO:0000313" key="2">
    <source>
        <dbReference type="Proteomes" id="UP000054144"/>
    </source>
</evidence>
<protein>
    <submittedName>
        <fullName evidence="1">TEER-decreasing protein</fullName>
    </submittedName>
</protein>
<keyword evidence="2" id="KW-1185">Reference proteome</keyword>
<gene>
    <name evidence="1" type="ORF">FISHEDRAFT_60613</name>
</gene>
<dbReference type="SUPFAM" id="SSF56973">
    <property type="entry name" value="Aerolisin/ETX pore-forming domain"/>
    <property type="match status" value="1"/>
</dbReference>
<dbReference type="Gene3D" id="2.170.15.10">
    <property type="entry name" value="Proaerolysin, chain A, domain 3"/>
    <property type="match status" value="1"/>
</dbReference>
<dbReference type="OrthoDB" id="3031013at2759"/>
<name>A0A0D7A5Y0_9AGAR</name>
<sequence length="270" mass="29966">MAPGPKTTWQELSQLGWYKQQVYDRLNSLRGYTMHGFGDMALNESFANDYQWYSYNTTKGDPRSNGDIINSIQSNQTVWSYDNSGNLQPFESKWTEKWVETSTASLSVTTHAGIELKQSITIPGVGGSEFSISISTESTSSETKSSEHSLENTWTILVNPGEKVSIERTKTSTTGQTVYLVDYGLTNDSLIGTKGDKSGYGLNYYLNSPSNTMRLSGHSTKDSYDFKIVRVKPDGKKVFEPLPQPPEKLRLLLASLATEKDKVTLVAGPE</sequence>
<dbReference type="EMBL" id="KN882043">
    <property type="protein sequence ID" value="KIY46140.1"/>
    <property type="molecule type" value="Genomic_DNA"/>
</dbReference>
<evidence type="ECO:0000313" key="1">
    <source>
        <dbReference type="EMBL" id="KIY46140.1"/>
    </source>
</evidence>
<accession>A0A0D7A5Y0</accession>
<organism evidence="1 2">
    <name type="scientific">Fistulina hepatica ATCC 64428</name>
    <dbReference type="NCBI Taxonomy" id="1128425"/>
    <lineage>
        <taxon>Eukaryota</taxon>
        <taxon>Fungi</taxon>
        <taxon>Dikarya</taxon>
        <taxon>Basidiomycota</taxon>
        <taxon>Agaricomycotina</taxon>
        <taxon>Agaricomycetes</taxon>
        <taxon>Agaricomycetidae</taxon>
        <taxon>Agaricales</taxon>
        <taxon>Fistulinaceae</taxon>
        <taxon>Fistulina</taxon>
    </lineage>
</organism>